<keyword evidence="4" id="KW-1185">Reference proteome</keyword>
<sequence length="1085" mass="112910">MGSCFAGRLRVELTAVVFIHVYGLVAWGDPTAGGSIPWSLSERLSAGITFVVGNTRAFAAVGQQGSVTTWGDPACGGNSAHVAEHLKSRAFQLCYNEWAFTAFREGGQLVCWGDADAGGAPQEAAPALTSGVVKVCATEFAFAALKENGQVIAWGDPSVGGELPAVKPKLMSGVVNLWSNTGAFVAAKEDGSVVAWGEPTSGAVIEANIKNLDSVFCNLRAFAAITTDGGAVAWGAPGCGGDASHVREQLQSGVVDIRGNGRAFAALKENGSVVCWGNPDFGGDASSTAHMLKHSVVDVVPSLKAFAALKEDPMSLGYTVHTWGDPQAGGDASTVAQSLIGNVLKLGRQRQVIANDWAFAARRDNGQVVCWGDPTSGGDLGDVAEKIEAGGGAVALYHTTRAFAAVLQNGSICSWGELSCGGDCTPAMGSAGTVGGARRWGDDQAEFELAGEKVVDLCANDYAFCARSASGHKQYGGSIDEETVPKLRSGVTKMIGNKFSFLAMKRSGTYVLGPLFTDNMNSGQLTPLQPEATNTYRCAVGAPLTARRVTIGASQLFKRPATYDVALFAEFQRALGEASSPSEVVETWPLEDENPEAFVQRIKRELGIESGPLGSFEEGLELGSGPGEEVPLSSAEVLRQIQAMSRSFEAEAVLDDDRKAPAAGARLEKEAKAALGPEAKPDDGKIATDVVEFAPAEPQPPRDDIIAGVGSNDEALLGRLLALEAEVLRLQGERFPQPVESPGGRQPEMSESPRRPSPHGEGEQRPTELPMSSLGLSLLSNSSLFASVSDPGLSEGGRDSPSKASKEEAGKTAEKQEVELEAESRRLGAEGQTDEGALQNSTGLAVFVPFVTSKRDSAVQVPDGELGQDITQASEVPVEPKEGGLAVELELPEAKPAAVGTEAAAGTEAQAEEASGDRPPEANGDRPNGASVQPAEPVISPGPVEPEPSAMPVVEASTENAVQAGSGPLPSKTAGPPEASASGPRTPLSPPRLQAQWPDGPRGLSGPLRKSPSAAHRWPELRPSAPPPPPPMRSARENVYPLDGYANENPHFNGCGILAPPAWNSAGWRPNDGEDDQGLDAAEGL</sequence>
<feature type="region of interest" description="Disordered" evidence="1">
    <location>
        <begin position="1064"/>
        <end position="1085"/>
    </location>
</feature>
<feature type="region of interest" description="Disordered" evidence="1">
    <location>
        <begin position="733"/>
        <end position="842"/>
    </location>
</feature>
<dbReference type="InterPro" id="IPR009091">
    <property type="entry name" value="RCC1/BLIP-II"/>
</dbReference>
<accession>A0ABP0QG67</accession>
<organism evidence="3 4">
    <name type="scientific">Durusdinium trenchii</name>
    <dbReference type="NCBI Taxonomy" id="1381693"/>
    <lineage>
        <taxon>Eukaryota</taxon>
        <taxon>Sar</taxon>
        <taxon>Alveolata</taxon>
        <taxon>Dinophyceae</taxon>
        <taxon>Suessiales</taxon>
        <taxon>Symbiodiniaceae</taxon>
        <taxon>Durusdinium</taxon>
    </lineage>
</organism>
<feature type="compositionally biased region" description="Low complexity" evidence="1">
    <location>
        <begin position="769"/>
        <end position="789"/>
    </location>
</feature>
<feature type="compositionally biased region" description="Basic and acidic residues" evidence="1">
    <location>
        <begin position="796"/>
        <end position="828"/>
    </location>
</feature>
<feature type="chain" id="PRO_5045745055" evidence="2">
    <location>
        <begin position="29"/>
        <end position="1085"/>
    </location>
</feature>
<name>A0ABP0QG67_9DINO</name>
<feature type="compositionally biased region" description="Basic and acidic residues" evidence="1">
    <location>
        <begin position="915"/>
        <end position="924"/>
    </location>
</feature>
<comment type="caution">
    <text evidence="3">The sequence shown here is derived from an EMBL/GenBank/DDBJ whole genome shotgun (WGS) entry which is preliminary data.</text>
</comment>
<dbReference type="Gene3D" id="2.130.10.30">
    <property type="entry name" value="Regulator of chromosome condensation 1/beta-lactamase-inhibitor protein II"/>
    <property type="match status" value="3"/>
</dbReference>
<evidence type="ECO:0000313" key="3">
    <source>
        <dbReference type="EMBL" id="CAK9087207.1"/>
    </source>
</evidence>
<feature type="compositionally biased region" description="Low complexity" evidence="1">
    <location>
        <begin position="894"/>
        <end position="913"/>
    </location>
</feature>
<feature type="region of interest" description="Disordered" evidence="1">
    <location>
        <begin position="857"/>
        <end position="1037"/>
    </location>
</feature>
<dbReference type="SUPFAM" id="SSF50985">
    <property type="entry name" value="RCC1/BLIP-II"/>
    <property type="match status" value="2"/>
</dbReference>
<dbReference type="EMBL" id="CAXAMN010024495">
    <property type="protein sequence ID" value="CAK9087207.1"/>
    <property type="molecule type" value="Genomic_DNA"/>
</dbReference>
<feature type="compositionally biased region" description="Basic and acidic residues" evidence="1">
    <location>
        <begin position="751"/>
        <end position="766"/>
    </location>
</feature>
<evidence type="ECO:0000256" key="2">
    <source>
        <dbReference type="SAM" id="SignalP"/>
    </source>
</evidence>
<dbReference type="InterPro" id="IPR051553">
    <property type="entry name" value="Ran_GTPase-activating"/>
</dbReference>
<evidence type="ECO:0000256" key="1">
    <source>
        <dbReference type="SAM" id="MobiDB-lite"/>
    </source>
</evidence>
<dbReference type="Proteomes" id="UP001642484">
    <property type="component" value="Unassembled WGS sequence"/>
</dbReference>
<feature type="signal peptide" evidence="2">
    <location>
        <begin position="1"/>
        <end position="28"/>
    </location>
</feature>
<keyword evidence="2" id="KW-0732">Signal</keyword>
<proteinExistence type="predicted"/>
<protein>
    <submittedName>
        <fullName evidence="3">Uncharacterized protein</fullName>
    </submittedName>
</protein>
<dbReference type="PANTHER" id="PTHR45982">
    <property type="entry name" value="REGULATOR OF CHROMOSOME CONDENSATION"/>
    <property type="match status" value="1"/>
</dbReference>
<gene>
    <name evidence="3" type="ORF">CCMP2556_LOCUS42184</name>
</gene>
<dbReference type="PANTHER" id="PTHR45982:SF1">
    <property type="entry name" value="REGULATOR OF CHROMOSOME CONDENSATION"/>
    <property type="match status" value="1"/>
</dbReference>
<reference evidence="3 4" key="1">
    <citation type="submission" date="2024-02" db="EMBL/GenBank/DDBJ databases">
        <authorList>
            <person name="Chen Y."/>
            <person name="Shah S."/>
            <person name="Dougan E. K."/>
            <person name="Thang M."/>
            <person name="Chan C."/>
        </authorList>
    </citation>
    <scope>NUCLEOTIDE SEQUENCE [LARGE SCALE GENOMIC DNA]</scope>
</reference>
<evidence type="ECO:0000313" key="4">
    <source>
        <dbReference type="Proteomes" id="UP001642484"/>
    </source>
</evidence>